<protein>
    <submittedName>
        <fullName evidence="3">14.2 kDa salivary protein</fullName>
    </submittedName>
</protein>
<evidence type="ECO:0000256" key="1">
    <source>
        <dbReference type="SAM" id="MobiDB-lite"/>
    </source>
</evidence>
<sequence>MNSVNTLILTLLFAIFLLVKRSQAFLPSDPSICVKNLVLDTGRTCEESEYFPDIKNVKNGKRVYIVCTDSDAVDYKFYICFDMNRLSGPPYPEEEILRESTVTYAQIYELMTTETTETKKPKKKPKNSKTDPDPPAIRPGFSFRNSISV</sequence>
<keyword evidence="2" id="KW-0732">Signal</keyword>
<dbReference type="AlphaFoldDB" id="Q5WPT8"/>
<evidence type="ECO:0000256" key="2">
    <source>
        <dbReference type="SAM" id="SignalP"/>
    </source>
</evidence>
<accession>Q5WPT8</accession>
<dbReference type="EMBL" id="AY455907">
    <property type="protein sequence ID" value="AAS16907.1"/>
    <property type="molecule type" value="mRNA"/>
</dbReference>
<organism evidence="3">
    <name type="scientific">Lutzomyia longipalpis</name>
    <name type="common">Sand fly</name>
    <dbReference type="NCBI Taxonomy" id="7200"/>
    <lineage>
        <taxon>Eukaryota</taxon>
        <taxon>Metazoa</taxon>
        <taxon>Ecdysozoa</taxon>
        <taxon>Arthropoda</taxon>
        <taxon>Hexapoda</taxon>
        <taxon>Insecta</taxon>
        <taxon>Pterygota</taxon>
        <taxon>Neoptera</taxon>
        <taxon>Endopterygota</taxon>
        <taxon>Diptera</taxon>
        <taxon>Nematocera</taxon>
        <taxon>Psychodoidea</taxon>
        <taxon>Psychodidae</taxon>
        <taxon>Lutzomyia</taxon>
        <taxon>Lutzomyia</taxon>
    </lineage>
</organism>
<name>Q5WPT8_LUTLO</name>
<feature type="chain" id="PRO_5004264067" evidence="2">
    <location>
        <begin position="25"/>
        <end position="149"/>
    </location>
</feature>
<reference evidence="3" key="1">
    <citation type="journal article" date="2004" name="J. Exp. Biol.">
        <title>Identification of the most abundant secreted proteins from the salivary glands of the sand fly Lutzomyia longipalpis, vector of Leishmania chagasi.</title>
        <authorList>
            <person name="Valenzuela J.G."/>
            <person name="Garfield M."/>
            <person name="Rowton E.D."/>
            <person name="Pham V.M."/>
        </authorList>
    </citation>
    <scope>NUCLEOTIDE SEQUENCE</scope>
</reference>
<feature type="signal peptide" evidence="2">
    <location>
        <begin position="1"/>
        <end position="24"/>
    </location>
</feature>
<feature type="region of interest" description="Disordered" evidence="1">
    <location>
        <begin position="115"/>
        <end position="149"/>
    </location>
</feature>
<evidence type="ECO:0000313" key="3">
    <source>
        <dbReference type="EMBL" id="AAS16907.1"/>
    </source>
</evidence>
<dbReference type="VEuPathDB" id="VectorBase:LLONM1_011027"/>
<proteinExistence type="evidence at transcript level"/>